<dbReference type="RefSeq" id="WP_190471352.1">
    <property type="nucleotide sequence ID" value="NZ_JACJSG010000012.1"/>
</dbReference>
<dbReference type="Proteomes" id="UP000661112">
    <property type="component" value="Unassembled WGS sequence"/>
</dbReference>
<evidence type="ECO:0000313" key="2">
    <source>
        <dbReference type="EMBL" id="MBD2501156.1"/>
    </source>
</evidence>
<dbReference type="SUPFAM" id="SSF48537">
    <property type="entry name" value="Phospholipase C/P1 nuclease"/>
    <property type="match status" value="1"/>
</dbReference>
<accession>A0ABR8D4S0</accession>
<feature type="domain" description="Zn-dependent PLC" evidence="1">
    <location>
        <begin position="34"/>
        <end position="254"/>
    </location>
</feature>
<name>A0ABR8D4S0_9NOST</name>
<gene>
    <name evidence="2" type="ORF">H6G83_11170</name>
</gene>
<evidence type="ECO:0000313" key="3">
    <source>
        <dbReference type="Proteomes" id="UP000661112"/>
    </source>
</evidence>
<dbReference type="InterPro" id="IPR008947">
    <property type="entry name" value="PLipase_C/P1_nuclease_dom_sf"/>
</dbReference>
<organism evidence="2 3">
    <name type="scientific">Anabaena azotica FACHB-119</name>
    <dbReference type="NCBI Taxonomy" id="947527"/>
    <lineage>
        <taxon>Bacteria</taxon>
        <taxon>Bacillati</taxon>
        <taxon>Cyanobacteriota</taxon>
        <taxon>Cyanophyceae</taxon>
        <taxon>Nostocales</taxon>
        <taxon>Nostocaceae</taxon>
        <taxon>Anabaena</taxon>
        <taxon>Anabaena azotica</taxon>
    </lineage>
</organism>
<sequence length="254" mass="29477">MLTKFFQNNSNRLAMFFAYILLLVVNMTLWVPSAWAWDSDSSINPTHPTHSYITEWALDQLKAPEVQQYRNQIIEGANTELHELKVSGTKYGINLNAKRIEHKGTNEGCNDIQGWWQDSLKAYRQGNKQQAYFLLGVMLHMIEDMGVPAHANRVYHQGNATEFDNFEFMALSNWKPNFNNINRQDPKFAEPWKYYAFNDDWTSADAPNYKDPDTFSKTWTFASKSERELLSNRQGRTSTIVKWALNSAVQAYKV</sequence>
<proteinExistence type="predicted"/>
<protein>
    <recommendedName>
        <fullName evidence="1">Zn-dependent PLC domain-containing protein</fullName>
    </recommendedName>
</protein>
<dbReference type="Gene3D" id="1.10.575.10">
    <property type="entry name" value="P1 Nuclease"/>
    <property type="match status" value="1"/>
</dbReference>
<reference evidence="2 3" key="1">
    <citation type="journal article" date="2020" name="ISME J.">
        <title>Comparative genomics reveals insights into cyanobacterial evolution and habitat adaptation.</title>
        <authorList>
            <person name="Chen M.Y."/>
            <person name="Teng W.K."/>
            <person name="Zhao L."/>
            <person name="Hu C.X."/>
            <person name="Zhou Y.K."/>
            <person name="Han B.P."/>
            <person name="Song L.R."/>
            <person name="Shu W.S."/>
        </authorList>
    </citation>
    <scope>NUCLEOTIDE SEQUENCE [LARGE SCALE GENOMIC DNA]</scope>
    <source>
        <strain evidence="2 3">FACHB-119</strain>
    </source>
</reference>
<evidence type="ECO:0000259" key="1">
    <source>
        <dbReference type="PROSITE" id="PS51346"/>
    </source>
</evidence>
<keyword evidence="3" id="KW-1185">Reference proteome</keyword>
<dbReference type="InterPro" id="IPR001531">
    <property type="entry name" value="Zn_PLipaseC"/>
</dbReference>
<dbReference type="PROSITE" id="PS51346">
    <property type="entry name" value="PROKAR_ZN_DEPEND_PLPC_2"/>
    <property type="match status" value="1"/>
</dbReference>
<comment type="caution">
    <text evidence="2">The sequence shown here is derived from an EMBL/GenBank/DDBJ whole genome shotgun (WGS) entry which is preliminary data.</text>
</comment>
<dbReference type="EMBL" id="JACJSG010000012">
    <property type="protein sequence ID" value="MBD2501156.1"/>
    <property type="molecule type" value="Genomic_DNA"/>
</dbReference>